<dbReference type="RefSeq" id="WP_093317875.1">
    <property type="nucleotide sequence ID" value="NZ_FOHV01000004.1"/>
</dbReference>
<evidence type="ECO:0008006" key="3">
    <source>
        <dbReference type="Google" id="ProtNLM"/>
    </source>
</evidence>
<dbReference type="Gene3D" id="3.30.530.20">
    <property type="match status" value="1"/>
</dbReference>
<reference evidence="2" key="1">
    <citation type="submission" date="2016-10" db="EMBL/GenBank/DDBJ databases">
        <authorList>
            <person name="Varghese N."/>
            <person name="Submissions S."/>
        </authorList>
    </citation>
    <scope>NUCLEOTIDE SEQUENCE [LARGE SCALE GENOMIC DNA]</scope>
    <source>
        <strain evidence="2">DSM 18579</strain>
    </source>
</reference>
<organism evidence="1 2">
    <name type="scientific">Thorsellia anophelis DSM 18579</name>
    <dbReference type="NCBI Taxonomy" id="1123402"/>
    <lineage>
        <taxon>Bacteria</taxon>
        <taxon>Pseudomonadati</taxon>
        <taxon>Pseudomonadota</taxon>
        <taxon>Gammaproteobacteria</taxon>
        <taxon>Enterobacterales</taxon>
        <taxon>Thorselliaceae</taxon>
        <taxon>Thorsellia</taxon>
    </lineage>
</organism>
<dbReference type="SUPFAM" id="SSF55961">
    <property type="entry name" value="Bet v1-like"/>
    <property type="match status" value="1"/>
</dbReference>
<protein>
    <recommendedName>
        <fullName evidence="3">Polyketide cyclase / dehydrase and lipid transport</fullName>
    </recommendedName>
</protein>
<dbReference type="OrthoDB" id="191189at2"/>
<evidence type="ECO:0000313" key="2">
    <source>
        <dbReference type="Proteomes" id="UP000242642"/>
    </source>
</evidence>
<dbReference type="InterPro" id="IPR023393">
    <property type="entry name" value="START-like_dom_sf"/>
</dbReference>
<proteinExistence type="predicted"/>
<sequence length="145" mass="16295">MTAAHTTHTFFSRTTHVALDIQAPIQLIWNVLCDVNEYNKWNPTIIAGRGNCQLGAKIELITNLAPTKTFRLTVKEFNPTSKLVLGNAMGSRTIVLTQTGEIVYFTMTEVIKGPLLPLFKRFIPPFDESFDIFALSLKTFCENQS</sequence>
<evidence type="ECO:0000313" key="1">
    <source>
        <dbReference type="EMBL" id="SES85800.1"/>
    </source>
</evidence>
<keyword evidence="2" id="KW-1185">Reference proteome</keyword>
<dbReference type="EMBL" id="FOHV01000004">
    <property type="protein sequence ID" value="SES85800.1"/>
    <property type="molecule type" value="Genomic_DNA"/>
</dbReference>
<dbReference type="Proteomes" id="UP000242642">
    <property type="component" value="Unassembled WGS sequence"/>
</dbReference>
<accession>A0A1H9ZVJ8</accession>
<dbReference type="AlphaFoldDB" id="A0A1H9ZVJ8"/>
<gene>
    <name evidence="1" type="ORF">SAMN02583745_00726</name>
</gene>
<name>A0A1H9ZVJ8_9GAMM</name>